<dbReference type="SUPFAM" id="SSF52317">
    <property type="entry name" value="Class I glutamine amidotransferase-like"/>
    <property type="match status" value="1"/>
</dbReference>
<reference evidence="1" key="1">
    <citation type="journal article" date="2014" name="Front. Microbiol.">
        <title>High frequency of phylogenetically diverse reductive dehalogenase-homologous genes in deep subseafloor sedimentary metagenomes.</title>
        <authorList>
            <person name="Kawai M."/>
            <person name="Futagami T."/>
            <person name="Toyoda A."/>
            <person name="Takaki Y."/>
            <person name="Nishi S."/>
            <person name="Hori S."/>
            <person name="Arai W."/>
            <person name="Tsubouchi T."/>
            <person name="Morono Y."/>
            <person name="Uchiyama I."/>
            <person name="Ito T."/>
            <person name="Fujiyama A."/>
            <person name="Inagaki F."/>
            <person name="Takami H."/>
        </authorList>
    </citation>
    <scope>NUCLEOTIDE SEQUENCE</scope>
    <source>
        <strain evidence="1">Expedition CK06-06</strain>
    </source>
</reference>
<dbReference type="AlphaFoldDB" id="X1SA12"/>
<name>X1SA12_9ZZZZ</name>
<protein>
    <recommendedName>
        <fullName evidence="2">ThuA-like domain-containing protein</fullName>
    </recommendedName>
</protein>
<organism evidence="1">
    <name type="scientific">marine sediment metagenome</name>
    <dbReference type="NCBI Taxonomy" id="412755"/>
    <lineage>
        <taxon>unclassified sequences</taxon>
        <taxon>metagenomes</taxon>
        <taxon>ecological metagenomes</taxon>
    </lineage>
</organism>
<accession>X1SA12</accession>
<feature type="non-terminal residue" evidence="1">
    <location>
        <position position="139"/>
    </location>
</feature>
<proteinExistence type="predicted"/>
<dbReference type="EMBL" id="BARW01001131">
    <property type="protein sequence ID" value="GAI72270.1"/>
    <property type="molecule type" value="Genomic_DNA"/>
</dbReference>
<sequence>MNADEPWVVFKGKRGPGKGKHIVFVIGDDEYRSEDSMPMLAKIVAVHHGFKCTVLFSLDKETGEIDPGAQENIPGLEALKTADLMVIFTRFRELPDEQMKHIIDYTNSGKPIVGLRTATHAFYYRKNKNSPYAKYSFRD</sequence>
<dbReference type="InterPro" id="IPR029062">
    <property type="entry name" value="Class_I_gatase-like"/>
</dbReference>
<evidence type="ECO:0008006" key="2">
    <source>
        <dbReference type="Google" id="ProtNLM"/>
    </source>
</evidence>
<evidence type="ECO:0000313" key="1">
    <source>
        <dbReference type="EMBL" id="GAI72270.1"/>
    </source>
</evidence>
<dbReference type="Gene3D" id="3.40.50.880">
    <property type="match status" value="1"/>
</dbReference>
<comment type="caution">
    <text evidence="1">The sequence shown here is derived from an EMBL/GenBank/DDBJ whole genome shotgun (WGS) entry which is preliminary data.</text>
</comment>
<gene>
    <name evidence="1" type="ORF">S12H4_03854</name>
</gene>